<evidence type="ECO:0000313" key="6">
    <source>
        <dbReference type="Proteomes" id="UP000481858"/>
    </source>
</evidence>
<accession>A0A7C8INE8</accession>
<dbReference type="SUPFAM" id="SSF52540">
    <property type="entry name" value="P-loop containing nucleoside triphosphate hydrolases"/>
    <property type="match status" value="1"/>
</dbReference>
<keyword evidence="2" id="KW-0547">Nucleotide-binding</keyword>
<evidence type="ECO:0000256" key="3">
    <source>
        <dbReference type="ARBA" id="ARBA00022777"/>
    </source>
</evidence>
<keyword evidence="3 4" id="KW-0418">Kinase</keyword>
<dbReference type="InParanoid" id="A0A7C8INE8"/>
<dbReference type="InterPro" id="IPR000850">
    <property type="entry name" value="Adenylat/UMP-CMP_kin"/>
</dbReference>
<comment type="caution">
    <text evidence="5">The sequence shown here is derived from an EMBL/GenBank/DDBJ whole genome shotgun (WGS) entry which is preliminary data.</text>
</comment>
<dbReference type="Pfam" id="PF00406">
    <property type="entry name" value="ADK"/>
    <property type="match status" value="1"/>
</dbReference>
<name>A0A7C8INE8_9PEZI</name>
<dbReference type="PANTHER" id="PTHR23359">
    <property type="entry name" value="NUCLEOTIDE KINASE"/>
    <property type="match status" value="1"/>
</dbReference>
<dbReference type="InterPro" id="IPR027417">
    <property type="entry name" value="P-loop_NTPase"/>
</dbReference>
<dbReference type="GO" id="GO:0005524">
    <property type="term" value="F:ATP binding"/>
    <property type="evidence" value="ECO:0007669"/>
    <property type="project" value="InterPro"/>
</dbReference>
<dbReference type="GO" id="GO:0019205">
    <property type="term" value="F:nucleobase-containing compound kinase activity"/>
    <property type="evidence" value="ECO:0007669"/>
    <property type="project" value="InterPro"/>
</dbReference>
<reference evidence="5 6" key="1">
    <citation type="submission" date="2019-12" db="EMBL/GenBank/DDBJ databases">
        <title>Draft genome sequence of the ascomycete Xylaria multiplex DSM 110363.</title>
        <authorList>
            <person name="Buettner E."/>
            <person name="Kellner H."/>
        </authorList>
    </citation>
    <scope>NUCLEOTIDE SEQUENCE [LARGE SCALE GENOMIC DNA]</scope>
    <source>
        <strain evidence="5 6">DSM 110363</strain>
    </source>
</reference>
<dbReference type="Proteomes" id="UP000481858">
    <property type="component" value="Unassembled WGS sequence"/>
</dbReference>
<evidence type="ECO:0000256" key="2">
    <source>
        <dbReference type="ARBA" id="ARBA00022741"/>
    </source>
</evidence>
<comment type="similarity">
    <text evidence="4">Belongs to the adenylate kinase family.</text>
</comment>
<dbReference type="PRINTS" id="PR00094">
    <property type="entry name" value="ADENYLTKNASE"/>
</dbReference>
<dbReference type="AlphaFoldDB" id="A0A7C8INE8"/>
<evidence type="ECO:0000256" key="4">
    <source>
        <dbReference type="RuleBase" id="RU003330"/>
    </source>
</evidence>
<evidence type="ECO:0008006" key="7">
    <source>
        <dbReference type="Google" id="ProtNLM"/>
    </source>
</evidence>
<keyword evidence="1 4" id="KW-0808">Transferase</keyword>
<protein>
    <recommendedName>
        <fullName evidence="7">Adenylate kinase active site lid domain-containing protein</fullName>
    </recommendedName>
</protein>
<evidence type="ECO:0000313" key="5">
    <source>
        <dbReference type="EMBL" id="KAF2964504.1"/>
    </source>
</evidence>
<dbReference type="EMBL" id="WUBL01000148">
    <property type="protein sequence ID" value="KAF2964504.1"/>
    <property type="molecule type" value="Genomic_DNA"/>
</dbReference>
<dbReference type="OrthoDB" id="442176at2759"/>
<evidence type="ECO:0000256" key="1">
    <source>
        <dbReference type="ARBA" id="ARBA00022679"/>
    </source>
</evidence>
<dbReference type="GO" id="GO:0006139">
    <property type="term" value="P:nucleobase-containing compound metabolic process"/>
    <property type="evidence" value="ECO:0007669"/>
    <property type="project" value="InterPro"/>
</dbReference>
<keyword evidence="6" id="KW-1185">Reference proteome</keyword>
<organism evidence="5 6">
    <name type="scientific">Xylaria multiplex</name>
    <dbReference type="NCBI Taxonomy" id="323545"/>
    <lineage>
        <taxon>Eukaryota</taxon>
        <taxon>Fungi</taxon>
        <taxon>Dikarya</taxon>
        <taxon>Ascomycota</taxon>
        <taxon>Pezizomycotina</taxon>
        <taxon>Sordariomycetes</taxon>
        <taxon>Xylariomycetidae</taxon>
        <taxon>Xylariales</taxon>
        <taxon>Xylariaceae</taxon>
        <taxon>Xylaria</taxon>
    </lineage>
</organism>
<sequence length="220" mass="24461">MDSLWKMDKLNSVKAPKPLIIFILGSPGAGKGTQSLLLRAAFPQLIHLSYGDLVRSEDRIPGSWVSSLPRRSGSTSPVVPPDAAVQLIRQTIDAGVKRGQLMWLVDGFPRSEAHVKAWTAQMSVAQCTLYFSCPRDILIQRVLSRAGTSGRPEDAVLNLVQERVDRSINERDTLLSALAKHGMRAVEIDATQEIEDIKRIVHTVFWGAVNAWRLEEKLDR</sequence>
<gene>
    <name evidence="5" type="ORF">GQX73_g9075</name>
</gene>
<dbReference type="Gene3D" id="3.40.50.300">
    <property type="entry name" value="P-loop containing nucleotide triphosphate hydrolases"/>
    <property type="match status" value="1"/>
</dbReference>
<proteinExistence type="inferred from homology"/>